<evidence type="ECO:0000313" key="3">
    <source>
        <dbReference type="Proteomes" id="UP001151760"/>
    </source>
</evidence>
<evidence type="ECO:0000256" key="1">
    <source>
        <dbReference type="SAM" id="MobiDB-lite"/>
    </source>
</evidence>
<reference evidence="2" key="2">
    <citation type="submission" date="2022-01" db="EMBL/GenBank/DDBJ databases">
        <authorList>
            <person name="Yamashiro T."/>
            <person name="Shiraishi A."/>
            <person name="Satake H."/>
            <person name="Nakayama K."/>
        </authorList>
    </citation>
    <scope>NUCLEOTIDE SEQUENCE</scope>
</reference>
<organism evidence="2 3">
    <name type="scientific">Tanacetum coccineum</name>
    <dbReference type="NCBI Taxonomy" id="301880"/>
    <lineage>
        <taxon>Eukaryota</taxon>
        <taxon>Viridiplantae</taxon>
        <taxon>Streptophyta</taxon>
        <taxon>Embryophyta</taxon>
        <taxon>Tracheophyta</taxon>
        <taxon>Spermatophyta</taxon>
        <taxon>Magnoliopsida</taxon>
        <taxon>eudicotyledons</taxon>
        <taxon>Gunneridae</taxon>
        <taxon>Pentapetalae</taxon>
        <taxon>asterids</taxon>
        <taxon>campanulids</taxon>
        <taxon>Asterales</taxon>
        <taxon>Asteraceae</taxon>
        <taxon>Asteroideae</taxon>
        <taxon>Anthemideae</taxon>
        <taxon>Anthemidinae</taxon>
        <taxon>Tanacetum</taxon>
    </lineage>
</organism>
<comment type="caution">
    <text evidence="2">The sequence shown here is derived from an EMBL/GenBank/DDBJ whole genome shotgun (WGS) entry which is preliminary data.</text>
</comment>
<accession>A0ABQ4WDC4</accession>
<keyword evidence="3" id="KW-1185">Reference proteome</keyword>
<sequence length="495" mass="53428">MDLHTKLSDRFLDLENVKNAQALEIQKLKKRSLGDKENASKHRRNEIDQDEGIAWFQEDLETQGRYGHDIGVNTASISIITASINMTIAEPVTTASAPITTASVSVSTTEPSTPSTTTTTPIKDEDLTIAQTLIKMKSKKSKAKGVTMQDPSESGTRLVANGTPELVASIDNKEYTITEASVRSNLQLADASGISNLPDAKIYNGLATLGYVSEGITIENNGKYLAPTLTKKIFANMKRGYTEDYVPLLPAMLAGTAEDQGSSFTHVVDEATTTGVGVGTEGATTTTSGLDAGLDSGNIHESPLRSHKAPLHEGHTLGSAEDSLQLKELMVLVPKLVTRIANLEKELHQTKTTYGKVVLTLVERVKSLEVALKRKTKKVVMSDLEDEETDNQGRKIQDIDDDPLISLVREYMKEQDTDFVTPTKISALGEVQEQDISPTTLEAAKTLSQVISQKAKSTDKVNPGSEDFNTRNEDFNTGSLGVSTGSGPVSTPHVV</sequence>
<dbReference type="Proteomes" id="UP001151760">
    <property type="component" value="Unassembled WGS sequence"/>
</dbReference>
<protein>
    <submittedName>
        <fullName evidence="2">Uncharacterized protein</fullName>
    </submittedName>
</protein>
<name>A0ABQ4WDC4_9ASTR</name>
<reference evidence="2" key="1">
    <citation type="journal article" date="2022" name="Int. J. Mol. Sci.">
        <title>Draft Genome of Tanacetum Coccineum: Genomic Comparison of Closely Related Tanacetum-Family Plants.</title>
        <authorList>
            <person name="Yamashiro T."/>
            <person name="Shiraishi A."/>
            <person name="Nakayama K."/>
            <person name="Satake H."/>
        </authorList>
    </citation>
    <scope>NUCLEOTIDE SEQUENCE</scope>
</reference>
<gene>
    <name evidence="2" type="ORF">Tco_0624216</name>
</gene>
<feature type="region of interest" description="Disordered" evidence="1">
    <location>
        <begin position="452"/>
        <end position="495"/>
    </location>
</feature>
<proteinExistence type="predicted"/>
<dbReference type="EMBL" id="BQNB010008545">
    <property type="protein sequence ID" value="GJS50854.1"/>
    <property type="molecule type" value="Genomic_DNA"/>
</dbReference>
<feature type="compositionally biased region" description="Polar residues" evidence="1">
    <location>
        <begin position="475"/>
        <end position="489"/>
    </location>
</feature>
<evidence type="ECO:0000313" key="2">
    <source>
        <dbReference type="EMBL" id="GJS50854.1"/>
    </source>
</evidence>